<dbReference type="FunFam" id="3.30.200.20:FF:000314">
    <property type="entry name" value="Serine/threonine protein kinase"/>
    <property type="match status" value="1"/>
</dbReference>
<feature type="domain" description="Protein kinase" evidence="14">
    <location>
        <begin position="850"/>
        <end position="1117"/>
    </location>
</feature>
<dbReference type="InterPro" id="IPR000719">
    <property type="entry name" value="Prot_kinase_dom"/>
</dbReference>
<protein>
    <recommendedName>
        <fullName evidence="2">non-specific serine/threonine protein kinase</fullName>
        <ecNumber evidence="2">2.7.11.1</ecNumber>
    </recommendedName>
</protein>
<comment type="caution">
    <text evidence="15">The sequence shown here is derived from an EMBL/GenBank/DDBJ whole genome shotgun (WGS) entry which is preliminary data.</text>
</comment>
<dbReference type="GO" id="GO:0005524">
    <property type="term" value="F:ATP binding"/>
    <property type="evidence" value="ECO:0007669"/>
    <property type="project" value="UniProtKB-UniRule"/>
</dbReference>
<keyword evidence="16" id="KW-1185">Reference proteome</keyword>
<dbReference type="Gene3D" id="3.30.200.20">
    <property type="entry name" value="Phosphorylase Kinase, domain 1"/>
    <property type="match status" value="1"/>
</dbReference>
<proteinExistence type="predicted"/>
<dbReference type="PROSITE" id="PS00107">
    <property type="entry name" value="PROTEIN_KINASE_ATP"/>
    <property type="match status" value="1"/>
</dbReference>
<evidence type="ECO:0000256" key="11">
    <source>
        <dbReference type="ARBA" id="ARBA00048679"/>
    </source>
</evidence>
<reference evidence="15 16" key="1">
    <citation type="journal article" date="2011" name="J. Gen. Appl. Microbiol.">
        <title>Draft genome sequencing of the enigmatic yeast Saitoella complicata.</title>
        <authorList>
            <person name="Nishida H."/>
            <person name="Hamamoto M."/>
            <person name="Sugiyama J."/>
        </authorList>
    </citation>
    <scope>NUCLEOTIDE SEQUENCE [LARGE SCALE GENOMIC DNA]</scope>
    <source>
        <strain evidence="15 16">NRRL Y-17804</strain>
    </source>
</reference>
<dbReference type="SMART" id="SM00220">
    <property type="entry name" value="S_TKc"/>
    <property type="match status" value="1"/>
</dbReference>
<evidence type="ECO:0000256" key="13">
    <source>
        <dbReference type="SAM" id="MobiDB-lite"/>
    </source>
</evidence>
<dbReference type="STRING" id="698492.A0A0E9NF08"/>
<dbReference type="InterPro" id="IPR000014">
    <property type="entry name" value="PAS"/>
</dbReference>
<keyword evidence="3" id="KW-0963">Cytoplasm</keyword>
<sequence length="1123" mass="125450">MSRPLIFGLIPPIFRIWRSDCGAQPKVDSTHTRQAENIVRALTANHQHLEASSSKFSSVCVHRMPSAFKSYSLASSPKDERIAYFLEQGRQVRFDPDQMDLAEWRRATEHRLKEADHASFANGLRRIRGSQVNIPAMIGTGGAKTAPASPVLSSATLAEDFIRFPSESLHSFSFAPHEPNTLLQNHRQSLLRKSVDYMRDRLQAPSVTSAQARAEAKLAPNTEEAQLVGLLESAHLIPRSARNDSNDTVKMDVGSAPIERNTLDDYMRAKGVSTQEESAIEDGAEKEDDDEIDEESDDEAIWIGGRKKGSRSTTGSSHKTGSTTITVPHIHTPAIDVEGPGPEDRANLKRTYTDTGPLTLQTKLLDVISKPYSLADPPTSASAHSGYSPILHTAPTKYVNSQQAIVTTGISAPWKILSANDVALRVFGLTHEEVRKTSLIDVVSEERRSWLEEKLISSIISASRAGSRANSLAIPTAHGPSRRTSLEDLQVAASLLEDESGDNTGHVILCGNVLPIKRKDGTTASASCWCKEKKGKYLVWVFEKIQERVSEIEVNVAGKIASATGEVQKSFGEVSEGEDLALYVPSIPQAEDGNIHFSQVARDFTFSGRTKAGMAFPCAIEVRREQSDAVEQIERKITLKVHTLPDIAGMIILYADGMTIASSNPVFANALFGVPNPTNTHISEFLPEFDELLTWFRDIEDADFEEGAVFPEMSFRRAKLVSNGSKSNATITPNELQAKLLLEPRGLLAKHRDGGTYEVDVQMRVVINEHDTDRKKMYALWVTYGREMNEAHFNRSKHEQVIDESVVVEKLEEIDTLAQPESSIISPQDTSAEQSEVEELADKPKKLEDFTIVEELGKGAYGEVKLARYKRKPSRKAVLKYVHKDKILVDNWARHRGYGTIPLEIHVLDFVNKQPHTNIVKMQSFFEDEANFYIEMEPCTGMDLFDYIELNLNMGEDECRSIYVQVARALKHLHDLGIVHRDIKDENIVVDPPRKLKGGKPFTVSDIKVKLIDFGSATYIRNGPFDTFVGTIDYCSPEMLRGENYKGPPQDVWAAGILLYTMIYKENPFYNIDEIMDRDLRIPFVMSEASLDLVQRMLNRTISERPTMTEVLEHEWFNGVIEE</sequence>
<reference evidence="15 16" key="3">
    <citation type="journal article" date="2015" name="Genome Announc.">
        <title>Draft Genome Sequence of the Archiascomycetous Yeast Saitoella complicata.</title>
        <authorList>
            <person name="Yamauchi K."/>
            <person name="Kondo S."/>
            <person name="Hamamoto M."/>
            <person name="Takahashi Y."/>
            <person name="Ogura Y."/>
            <person name="Hayashi T."/>
            <person name="Nishida H."/>
        </authorList>
    </citation>
    <scope>NUCLEOTIDE SEQUENCE [LARGE SCALE GENOMIC DNA]</scope>
    <source>
        <strain evidence="15 16">NRRL Y-17804</strain>
    </source>
</reference>
<dbReference type="PANTHER" id="PTHR24346:SF51">
    <property type="entry name" value="PAS DOMAIN-CONTAINING SERINE_THREONINE-PROTEIN KINASE"/>
    <property type="match status" value="1"/>
</dbReference>
<evidence type="ECO:0000256" key="5">
    <source>
        <dbReference type="ARBA" id="ARBA00022553"/>
    </source>
</evidence>
<dbReference type="EMBL" id="BACD03000014">
    <property type="protein sequence ID" value="GAO48306.1"/>
    <property type="molecule type" value="Genomic_DNA"/>
</dbReference>
<comment type="catalytic activity">
    <reaction evidence="10">
        <text>L-threonyl-[protein] + ATP = O-phospho-L-threonyl-[protein] + ADP + H(+)</text>
        <dbReference type="Rhea" id="RHEA:46608"/>
        <dbReference type="Rhea" id="RHEA-COMP:11060"/>
        <dbReference type="Rhea" id="RHEA-COMP:11605"/>
        <dbReference type="ChEBI" id="CHEBI:15378"/>
        <dbReference type="ChEBI" id="CHEBI:30013"/>
        <dbReference type="ChEBI" id="CHEBI:30616"/>
        <dbReference type="ChEBI" id="CHEBI:61977"/>
        <dbReference type="ChEBI" id="CHEBI:456216"/>
        <dbReference type="EC" id="2.7.11.1"/>
    </reaction>
</comment>
<comment type="subcellular location">
    <subcellularLocation>
        <location evidence="1">Cytoplasm</location>
    </subcellularLocation>
</comment>
<accession>A0A0E9NF08</accession>
<dbReference type="SUPFAM" id="SSF56112">
    <property type="entry name" value="Protein kinase-like (PK-like)"/>
    <property type="match status" value="1"/>
</dbReference>
<evidence type="ECO:0000256" key="7">
    <source>
        <dbReference type="ARBA" id="ARBA00022741"/>
    </source>
</evidence>
<dbReference type="InterPro" id="IPR017441">
    <property type="entry name" value="Protein_kinase_ATP_BS"/>
</dbReference>
<keyword evidence="9 12" id="KW-0067">ATP-binding</keyword>
<dbReference type="EC" id="2.7.11.1" evidence="2"/>
<evidence type="ECO:0000256" key="9">
    <source>
        <dbReference type="ARBA" id="ARBA00022840"/>
    </source>
</evidence>
<reference evidence="15 16" key="2">
    <citation type="journal article" date="2014" name="J. Gen. Appl. Microbiol.">
        <title>The early diverging ascomycetous budding yeast Saitoella complicata has three histone deacetylases belonging to the Clr6, Hos2, and Rpd3 lineages.</title>
        <authorList>
            <person name="Nishida H."/>
            <person name="Matsumoto T."/>
            <person name="Kondo S."/>
            <person name="Hamamoto M."/>
            <person name="Yoshikawa H."/>
        </authorList>
    </citation>
    <scope>NUCLEOTIDE SEQUENCE [LARGE SCALE GENOMIC DNA]</scope>
    <source>
        <strain evidence="15 16">NRRL Y-17804</strain>
    </source>
</reference>
<name>A0A0E9NF08_SAICN</name>
<keyword evidence="6" id="KW-0808">Transferase</keyword>
<evidence type="ECO:0000256" key="1">
    <source>
        <dbReference type="ARBA" id="ARBA00004496"/>
    </source>
</evidence>
<keyword evidence="5" id="KW-0597">Phosphoprotein</keyword>
<evidence type="ECO:0000256" key="3">
    <source>
        <dbReference type="ARBA" id="ARBA00022490"/>
    </source>
</evidence>
<gene>
    <name evidence="15" type="ORF">G7K_2484-t1</name>
</gene>
<dbReference type="Proteomes" id="UP000033140">
    <property type="component" value="Unassembled WGS sequence"/>
</dbReference>
<organism evidence="15 16">
    <name type="scientific">Saitoella complicata (strain BCRC 22490 / CBS 7301 / JCM 7358 / NBRC 10748 / NRRL Y-17804)</name>
    <dbReference type="NCBI Taxonomy" id="698492"/>
    <lineage>
        <taxon>Eukaryota</taxon>
        <taxon>Fungi</taxon>
        <taxon>Dikarya</taxon>
        <taxon>Ascomycota</taxon>
        <taxon>Taphrinomycotina</taxon>
        <taxon>Taphrinomycotina incertae sedis</taxon>
        <taxon>Saitoella</taxon>
    </lineage>
</organism>
<keyword evidence="4" id="KW-0723">Serine/threonine-protein kinase</keyword>
<dbReference type="Pfam" id="PF00069">
    <property type="entry name" value="Pkinase"/>
    <property type="match status" value="1"/>
</dbReference>
<evidence type="ECO:0000313" key="15">
    <source>
        <dbReference type="EMBL" id="GAO48306.1"/>
    </source>
</evidence>
<keyword evidence="7 12" id="KW-0547">Nucleotide-binding</keyword>
<dbReference type="PANTHER" id="PTHR24346">
    <property type="entry name" value="MAP/MICROTUBULE AFFINITY-REGULATING KINASE"/>
    <property type="match status" value="1"/>
</dbReference>
<evidence type="ECO:0000256" key="2">
    <source>
        <dbReference type="ARBA" id="ARBA00012513"/>
    </source>
</evidence>
<dbReference type="Gene3D" id="1.10.510.10">
    <property type="entry name" value="Transferase(Phosphotransferase) domain 1"/>
    <property type="match status" value="1"/>
</dbReference>
<evidence type="ECO:0000256" key="6">
    <source>
        <dbReference type="ARBA" id="ARBA00022679"/>
    </source>
</evidence>
<evidence type="ECO:0000259" key="14">
    <source>
        <dbReference type="PROSITE" id="PS50011"/>
    </source>
</evidence>
<dbReference type="CDD" id="cd00130">
    <property type="entry name" value="PAS"/>
    <property type="match status" value="1"/>
</dbReference>
<evidence type="ECO:0000256" key="12">
    <source>
        <dbReference type="PROSITE-ProRule" id="PRU10141"/>
    </source>
</evidence>
<comment type="catalytic activity">
    <reaction evidence="11">
        <text>L-seryl-[protein] + ATP = O-phospho-L-seryl-[protein] + ADP + H(+)</text>
        <dbReference type="Rhea" id="RHEA:17989"/>
        <dbReference type="Rhea" id="RHEA-COMP:9863"/>
        <dbReference type="Rhea" id="RHEA-COMP:11604"/>
        <dbReference type="ChEBI" id="CHEBI:15378"/>
        <dbReference type="ChEBI" id="CHEBI:29999"/>
        <dbReference type="ChEBI" id="CHEBI:30616"/>
        <dbReference type="ChEBI" id="CHEBI:83421"/>
        <dbReference type="ChEBI" id="CHEBI:456216"/>
        <dbReference type="EC" id="2.7.11.1"/>
    </reaction>
</comment>
<evidence type="ECO:0000313" key="16">
    <source>
        <dbReference type="Proteomes" id="UP000033140"/>
    </source>
</evidence>
<dbReference type="FunFam" id="1.10.510.10:FF:000320">
    <property type="entry name" value="Serine/threonine protein kinase"/>
    <property type="match status" value="1"/>
</dbReference>
<dbReference type="GO" id="GO:0045719">
    <property type="term" value="P:negative regulation of glycogen biosynthetic process"/>
    <property type="evidence" value="ECO:0007669"/>
    <property type="project" value="TreeGrafter"/>
</dbReference>
<dbReference type="InterPro" id="IPR008271">
    <property type="entry name" value="Ser/Thr_kinase_AS"/>
</dbReference>
<feature type="compositionally biased region" description="Low complexity" evidence="13">
    <location>
        <begin position="311"/>
        <end position="324"/>
    </location>
</feature>
<dbReference type="AlphaFoldDB" id="A0A0E9NF08"/>
<keyword evidence="8" id="KW-0418">Kinase</keyword>
<feature type="compositionally biased region" description="Acidic residues" evidence="13">
    <location>
        <begin position="278"/>
        <end position="300"/>
    </location>
</feature>
<evidence type="ECO:0000256" key="8">
    <source>
        <dbReference type="ARBA" id="ARBA00022777"/>
    </source>
</evidence>
<evidence type="ECO:0000256" key="4">
    <source>
        <dbReference type="ARBA" id="ARBA00022527"/>
    </source>
</evidence>
<dbReference type="GO" id="GO:0035556">
    <property type="term" value="P:intracellular signal transduction"/>
    <property type="evidence" value="ECO:0007669"/>
    <property type="project" value="TreeGrafter"/>
</dbReference>
<evidence type="ECO:0000256" key="10">
    <source>
        <dbReference type="ARBA" id="ARBA00047899"/>
    </source>
</evidence>
<dbReference type="InterPro" id="IPR011009">
    <property type="entry name" value="Kinase-like_dom_sf"/>
</dbReference>
<dbReference type="RefSeq" id="XP_019021931.1">
    <property type="nucleotide sequence ID" value="XM_019167010.1"/>
</dbReference>
<dbReference type="OMA" id="MDESECR"/>
<dbReference type="GO" id="GO:0005829">
    <property type="term" value="C:cytosol"/>
    <property type="evidence" value="ECO:0007669"/>
    <property type="project" value="TreeGrafter"/>
</dbReference>
<feature type="binding site" evidence="12">
    <location>
        <position position="880"/>
    </location>
    <ligand>
        <name>ATP</name>
        <dbReference type="ChEBI" id="CHEBI:30616"/>
    </ligand>
</feature>
<dbReference type="PROSITE" id="PS00108">
    <property type="entry name" value="PROTEIN_KINASE_ST"/>
    <property type="match status" value="1"/>
</dbReference>
<dbReference type="PROSITE" id="PS50011">
    <property type="entry name" value="PROTEIN_KINASE_DOM"/>
    <property type="match status" value="1"/>
</dbReference>
<dbReference type="Gene3D" id="3.30.450.20">
    <property type="entry name" value="PAS domain"/>
    <property type="match status" value="1"/>
</dbReference>
<feature type="region of interest" description="Disordered" evidence="13">
    <location>
        <begin position="271"/>
        <end position="325"/>
    </location>
</feature>
<dbReference type="OrthoDB" id="10252171at2759"/>
<dbReference type="GO" id="GO:0004674">
    <property type="term" value="F:protein serine/threonine kinase activity"/>
    <property type="evidence" value="ECO:0007669"/>
    <property type="project" value="UniProtKB-KW"/>
</dbReference>
<dbReference type="GO" id="GO:0005634">
    <property type="term" value="C:nucleus"/>
    <property type="evidence" value="ECO:0007669"/>
    <property type="project" value="TreeGrafter"/>
</dbReference>